<reference evidence="2" key="1">
    <citation type="submission" date="2021-01" db="EMBL/GenBank/DDBJ databases">
        <authorList>
            <person name="Corre E."/>
            <person name="Pelletier E."/>
            <person name="Niang G."/>
            <person name="Scheremetjew M."/>
            <person name="Finn R."/>
            <person name="Kale V."/>
            <person name="Holt S."/>
            <person name="Cochrane G."/>
            <person name="Meng A."/>
            <person name="Brown T."/>
            <person name="Cohen L."/>
        </authorList>
    </citation>
    <scope>NUCLEOTIDE SEQUENCE</scope>
    <source>
        <strain evidence="2">SL-175</strain>
    </source>
</reference>
<dbReference type="SUPFAM" id="SSF56815">
    <property type="entry name" value="Sec1/munc18-like (SM) proteins"/>
    <property type="match status" value="1"/>
</dbReference>
<dbReference type="AlphaFoldDB" id="A0A7S0SRL0"/>
<organism evidence="2">
    <name type="scientific">Mantoniella antarctica</name>
    <dbReference type="NCBI Taxonomy" id="81844"/>
    <lineage>
        <taxon>Eukaryota</taxon>
        <taxon>Viridiplantae</taxon>
        <taxon>Chlorophyta</taxon>
        <taxon>Mamiellophyceae</taxon>
        <taxon>Mamiellales</taxon>
        <taxon>Mamiellaceae</taxon>
        <taxon>Mantoniella</taxon>
    </lineage>
</organism>
<evidence type="ECO:0000313" key="2">
    <source>
        <dbReference type="EMBL" id="CAD8712201.1"/>
    </source>
</evidence>
<dbReference type="EMBL" id="HBFC01024679">
    <property type="protein sequence ID" value="CAD8712201.1"/>
    <property type="molecule type" value="Transcribed_RNA"/>
</dbReference>
<dbReference type="Gene3D" id="3.40.50.1910">
    <property type="match status" value="1"/>
</dbReference>
<protein>
    <submittedName>
        <fullName evidence="2">Uncharacterized protein</fullName>
    </submittedName>
</protein>
<name>A0A7S0SRL0_9CHLO</name>
<dbReference type="InterPro" id="IPR027482">
    <property type="entry name" value="Sec1-like_dom2"/>
</dbReference>
<accession>A0A7S0SRL0</accession>
<feature type="region of interest" description="Disordered" evidence="1">
    <location>
        <begin position="1"/>
        <end position="71"/>
    </location>
</feature>
<feature type="compositionally biased region" description="Acidic residues" evidence="1">
    <location>
        <begin position="58"/>
        <end position="71"/>
    </location>
</feature>
<evidence type="ECO:0000256" key="1">
    <source>
        <dbReference type="SAM" id="MobiDB-lite"/>
    </source>
</evidence>
<dbReference type="InterPro" id="IPR036045">
    <property type="entry name" value="Sec1-like_sf"/>
</dbReference>
<proteinExistence type="predicted"/>
<gene>
    <name evidence="2" type="ORF">MANT1106_LOCUS14888</name>
</gene>
<feature type="compositionally biased region" description="Low complexity" evidence="1">
    <location>
        <begin position="26"/>
        <end position="45"/>
    </location>
</feature>
<sequence>MSTAASSGGGDGHSIEGVTAMATGEGAVATAPSAVAEAAAEAMGTSRDREGGDGVDTSSDDDDDDWDSWLDDDNSAAAAKKKSEARRSNKAVAAASVATRAATHWTTGATSAPHSQSSAAEVTAAAAALPGSSSATITDINANAEAAAEADYDFAALKLEVRDQVAMFLKSLGPLGNARRGFKSAGALLGDGDGLPEPVLRELSGRIGAGADDAGVGSDLFHAVSSLGGLLKSGIGGAIGRFGFKAVGKPKPSDHSLVIIFVVGGITPGELKEVTAAAAEVATAADEGRGGGGKTRDIIVGGTGLLADHDILRMIVAGD</sequence>